<evidence type="ECO:0000313" key="1">
    <source>
        <dbReference type="EMBL" id="EWY87269.1"/>
    </source>
</evidence>
<gene>
    <name evidence="1" type="ORF">FOYG_11490</name>
</gene>
<dbReference type="EMBL" id="JH717845">
    <property type="protein sequence ID" value="EWY87269.1"/>
    <property type="molecule type" value="Genomic_DNA"/>
</dbReference>
<evidence type="ECO:0000313" key="2">
    <source>
        <dbReference type="Proteomes" id="UP000030753"/>
    </source>
</evidence>
<dbReference type="OrthoDB" id="4965011at2759"/>
<dbReference type="Proteomes" id="UP000030753">
    <property type="component" value="Unassembled WGS sequence"/>
</dbReference>
<sequence length="103" mass="11942">MCTEHFTHFYCMYCSECFKKGYEWEICQIAQQTESKSMGSCGYTDDGVVASMSEYCQQCPPDDRKWNKETVGLSNVRIVLQEIWIYCLLALRRNLLGNGTSRL</sequence>
<dbReference type="AlphaFoldDB" id="W9I2Q5"/>
<organism evidence="1 2">
    <name type="scientific">Fusarium oxysporum NRRL 32931</name>
    <dbReference type="NCBI Taxonomy" id="660029"/>
    <lineage>
        <taxon>Eukaryota</taxon>
        <taxon>Fungi</taxon>
        <taxon>Dikarya</taxon>
        <taxon>Ascomycota</taxon>
        <taxon>Pezizomycotina</taxon>
        <taxon>Sordariomycetes</taxon>
        <taxon>Hypocreomycetidae</taxon>
        <taxon>Hypocreales</taxon>
        <taxon>Nectriaceae</taxon>
        <taxon>Fusarium</taxon>
        <taxon>Fusarium oxysporum species complex</taxon>
    </lineage>
</organism>
<reference evidence="1 2" key="1">
    <citation type="submission" date="2011-06" db="EMBL/GenBank/DDBJ databases">
        <title>The Genome Sequence of Fusarium oxysporum FOSC 3-a.</title>
        <authorList>
            <consortium name="The Broad Institute Genome Sequencing Platform"/>
            <person name="Ma L.-J."/>
            <person name="Gale L.R."/>
            <person name="Schwartz D.C."/>
            <person name="Zhou S."/>
            <person name="Corby-Kistler H."/>
            <person name="Young S.K."/>
            <person name="Zeng Q."/>
            <person name="Gargeya S."/>
            <person name="Fitzgerald M."/>
            <person name="Haas B."/>
            <person name="Abouelleil A."/>
            <person name="Alvarado L."/>
            <person name="Arachchi H.M."/>
            <person name="Berlin A."/>
            <person name="Brown A."/>
            <person name="Chapman S.B."/>
            <person name="Chen Z."/>
            <person name="Dunbar C."/>
            <person name="Freedman E."/>
            <person name="Gearin G."/>
            <person name="Gellesch M."/>
            <person name="Goldberg J."/>
            <person name="Griggs A."/>
            <person name="Gujja S."/>
            <person name="Heiman D."/>
            <person name="Howarth C."/>
            <person name="Larson L."/>
            <person name="Lui A."/>
            <person name="MacDonald P.J.P."/>
            <person name="Mehta T."/>
            <person name="Montmayeur A."/>
            <person name="Murphy C."/>
            <person name="Neiman D."/>
            <person name="Pearson M."/>
            <person name="Priest M."/>
            <person name="Roberts A."/>
            <person name="Saif S."/>
            <person name="Shea T."/>
            <person name="Shenoy N."/>
            <person name="Sisk P."/>
            <person name="Stolte C."/>
            <person name="Sykes S."/>
            <person name="Wortman J."/>
            <person name="Nusbaum C."/>
            <person name="Birren B."/>
        </authorList>
    </citation>
    <scope>NUCLEOTIDE SEQUENCE [LARGE SCALE GENOMIC DNA]</scope>
    <source>
        <strain evidence="2">FOSC 3-a</strain>
    </source>
</reference>
<accession>W9I2Q5</accession>
<name>W9I2Q5_FUSOX</name>
<dbReference type="HOGENOM" id="CLU_2263843_0_0_1"/>
<proteinExistence type="predicted"/>
<protein>
    <submittedName>
        <fullName evidence="1">Uncharacterized protein</fullName>
    </submittedName>
</protein>